<evidence type="ECO:0000256" key="5">
    <source>
        <dbReference type="ARBA" id="ARBA00011245"/>
    </source>
</evidence>
<evidence type="ECO:0000259" key="13">
    <source>
        <dbReference type="SMART" id="SM00849"/>
    </source>
</evidence>
<feature type="domain" description="Metallo-beta-lactamase" evidence="13">
    <location>
        <begin position="22"/>
        <end position="215"/>
    </location>
</feature>
<keyword evidence="11" id="KW-0862">Zinc</keyword>
<dbReference type="GO" id="GO:0008800">
    <property type="term" value="F:beta-lactamase activity"/>
    <property type="evidence" value="ECO:0007669"/>
    <property type="project" value="UniProtKB-EC"/>
</dbReference>
<keyword evidence="7" id="KW-0479">Metal-binding</keyword>
<evidence type="ECO:0000256" key="9">
    <source>
        <dbReference type="ARBA" id="ARBA00022764"/>
    </source>
</evidence>
<evidence type="ECO:0000256" key="8">
    <source>
        <dbReference type="ARBA" id="ARBA00022729"/>
    </source>
</evidence>
<dbReference type="GO" id="GO:0046677">
    <property type="term" value="P:response to antibiotic"/>
    <property type="evidence" value="ECO:0007669"/>
    <property type="project" value="UniProtKB-KW"/>
</dbReference>
<comment type="subcellular location">
    <subcellularLocation>
        <location evidence="3">Periplasm</location>
    </subcellularLocation>
</comment>
<dbReference type="PANTHER" id="PTHR42951:SF4">
    <property type="entry name" value="ACYL-COENZYME A THIOESTERASE MBLAC2"/>
    <property type="match status" value="1"/>
</dbReference>
<dbReference type="GO" id="GO:0042597">
    <property type="term" value="C:periplasmic space"/>
    <property type="evidence" value="ECO:0007669"/>
    <property type="project" value="UniProtKB-SubCell"/>
</dbReference>
<proteinExistence type="inferred from homology"/>
<comment type="subunit">
    <text evidence="5">Monomer.</text>
</comment>
<dbReference type="Proteomes" id="UP000320781">
    <property type="component" value="Unassembled WGS sequence"/>
</dbReference>
<dbReference type="Pfam" id="PF00753">
    <property type="entry name" value="Lactamase_B"/>
    <property type="match status" value="1"/>
</dbReference>
<comment type="similarity">
    <text evidence="4">Belongs to the metallo-beta-lactamase superfamily. Class-B beta-lactamase family.</text>
</comment>
<evidence type="ECO:0000256" key="6">
    <source>
        <dbReference type="ARBA" id="ARBA00012865"/>
    </source>
</evidence>
<evidence type="ECO:0000313" key="15">
    <source>
        <dbReference type="Proteomes" id="UP000320781"/>
    </source>
</evidence>
<comment type="caution">
    <text evidence="14">The sequence shown here is derived from an EMBL/GenBank/DDBJ whole genome shotgun (WGS) entry which is preliminary data.</text>
</comment>
<evidence type="ECO:0000256" key="4">
    <source>
        <dbReference type="ARBA" id="ARBA00005250"/>
    </source>
</evidence>
<dbReference type="InterPro" id="IPR036866">
    <property type="entry name" value="RibonucZ/Hydroxyglut_hydro"/>
</dbReference>
<name>A0A523QHX2_UNCAE</name>
<protein>
    <recommendedName>
        <fullName evidence="6">beta-lactamase</fullName>
        <ecNumber evidence="6">3.5.2.6</ecNumber>
    </recommendedName>
</protein>
<dbReference type="PANTHER" id="PTHR42951">
    <property type="entry name" value="METALLO-BETA-LACTAMASE DOMAIN-CONTAINING"/>
    <property type="match status" value="1"/>
</dbReference>
<evidence type="ECO:0000256" key="3">
    <source>
        <dbReference type="ARBA" id="ARBA00004418"/>
    </source>
</evidence>
<keyword evidence="10 14" id="KW-0378">Hydrolase</keyword>
<comment type="cofactor">
    <cofactor evidence="2">
        <name>Zn(2+)</name>
        <dbReference type="ChEBI" id="CHEBI:29105"/>
    </cofactor>
</comment>
<keyword evidence="9" id="KW-0574">Periplasm</keyword>
<dbReference type="SUPFAM" id="SSF56281">
    <property type="entry name" value="Metallo-hydrolase/oxidoreductase"/>
    <property type="match status" value="1"/>
</dbReference>
<evidence type="ECO:0000256" key="2">
    <source>
        <dbReference type="ARBA" id="ARBA00001947"/>
    </source>
</evidence>
<dbReference type="InterPro" id="IPR001018">
    <property type="entry name" value="Beta-lactamase_class-B_CS"/>
</dbReference>
<comment type="catalytic activity">
    <reaction evidence="1">
        <text>a beta-lactam + H2O = a substituted beta-amino acid</text>
        <dbReference type="Rhea" id="RHEA:20401"/>
        <dbReference type="ChEBI" id="CHEBI:15377"/>
        <dbReference type="ChEBI" id="CHEBI:35627"/>
        <dbReference type="ChEBI" id="CHEBI:140347"/>
        <dbReference type="EC" id="3.5.2.6"/>
    </reaction>
</comment>
<dbReference type="Gene3D" id="3.60.15.10">
    <property type="entry name" value="Ribonuclease Z/Hydroxyacylglutathione hydrolase-like"/>
    <property type="match status" value="1"/>
</dbReference>
<dbReference type="EC" id="3.5.2.6" evidence="6"/>
<dbReference type="AlphaFoldDB" id="A0A523QHX2"/>
<keyword evidence="8" id="KW-0732">Signal</keyword>
<keyword evidence="12" id="KW-0046">Antibiotic resistance</keyword>
<organism evidence="14 15">
    <name type="scientific">Aerophobetes bacterium</name>
    <dbReference type="NCBI Taxonomy" id="2030807"/>
    <lineage>
        <taxon>Bacteria</taxon>
        <taxon>Candidatus Aerophobota</taxon>
    </lineage>
</organism>
<dbReference type="InterPro" id="IPR050855">
    <property type="entry name" value="NDM-1-like"/>
</dbReference>
<evidence type="ECO:0000256" key="10">
    <source>
        <dbReference type="ARBA" id="ARBA00022801"/>
    </source>
</evidence>
<dbReference type="GO" id="GO:0008270">
    <property type="term" value="F:zinc ion binding"/>
    <property type="evidence" value="ECO:0007669"/>
    <property type="project" value="InterPro"/>
</dbReference>
<evidence type="ECO:0000313" key="14">
    <source>
        <dbReference type="EMBL" id="TES85123.1"/>
    </source>
</evidence>
<reference evidence="14 15" key="1">
    <citation type="submission" date="2019-03" db="EMBL/GenBank/DDBJ databases">
        <title>Metabolic potential of uncultured bacteria and archaea associated with petroleum seepage in deep-sea sediments.</title>
        <authorList>
            <person name="Dong X."/>
            <person name="Hubert C."/>
        </authorList>
    </citation>
    <scope>NUCLEOTIDE SEQUENCE [LARGE SCALE GENOMIC DNA]</scope>
    <source>
        <strain evidence="14">E44_bin92</strain>
    </source>
</reference>
<dbReference type="SMART" id="SM00849">
    <property type="entry name" value="Lactamase_B"/>
    <property type="match status" value="1"/>
</dbReference>
<dbReference type="InterPro" id="IPR001279">
    <property type="entry name" value="Metallo-B-lactamas"/>
</dbReference>
<accession>A0A523QHX2</accession>
<dbReference type="CDD" id="cd06262">
    <property type="entry name" value="metallo-hydrolase-like_MBL-fold"/>
    <property type="match status" value="1"/>
</dbReference>
<evidence type="ECO:0000256" key="12">
    <source>
        <dbReference type="ARBA" id="ARBA00023251"/>
    </source>
</evidence>
<sequence>MKILKNVYLVGSGQIGLSHPFDCQSYLGDGGDERALIDSGAGADVDLVLSNIERDGLDPGRIKKIIITHYHADHSGGCKEIKDRTSARVYIHQHGAELVEKGEEEEMGLVVAKKSGFYSRGYTFKPFKVDYRIADGQVISVGRLKLAAIHTPGHSQDSTCFHIDDGSCRMLFSGDVILFEGRIGLLNLAGSSLEGYRKNFHKISSLACDALLPGHGVFVLKGGKQHIEKAHLALKKLSPPPNFI</sequence>
<evidence type="ECO:0000256" key="11">
    <source>
        <dbReference type="ARBA" id="ARBA00022833"/>
    </source>
</evidence>
<evidence type="ECO:0000256" key="7">
    <source>
        <dbReference type="ARBA" id="ARBA00022723"/>
    </source>
</evidence>
<gene>
    <name evidence="14" type="ORF">E3J95_05170</name>
</gene>
<dbReference type="PROSITE" id="PS00743">
    <property type="entry name" value="BETA_LACTAMASE_B_1"/>
    <property type="match status" value="1"/>
</dbReference>
<dbReference type="EMBL" id="SOKU01000254">
    <property type="protein sequence ID" value="TES85123.1"/>
    <property type="molecule type" value="Genomic_DNA"/>
</dbReference>
<evidence type="ECO:0000256" key="1">
    <source>
        <dbReference type="ARBA" id="ARBA00001526"/>
    </source>
</evidence>
<dbReference type="GO" id="GO:0017001">
    <property type="term" value="P:antibiotic catabolic process"/>
    <property type="evidence" value="ECO:0007669"/>
    <property type="project" value="InterPro"/>
</dbReference>